<accession>A0A150GF48</accession>
<feature type="domain" description="Protein kinase" evidence="1">
    <location>
        <begin position="1"/>
        <end position="121"/>
    </location>
</feature>
<protein>
    <recommendedName>
        <fullName evidence="1">Protein kinase domain-containing protein</fullName>
    </recommendedName>
</protein>
<dbReference type="Proteomes" id="UP000075714">
    <property type="component" value="Unassembled WGS sequence"/>
</dbReference>
<evidence type="ECO:0000259" key="1">
    <source>
        <dbReference type="PROSITE" id="PS50011"/>
    </source>
</evidence>
<comment type="caution">
    <text evidence="2">The sequence shown here is derived from an EMBL/GenBank/DDBJ whole genome shotgun (WGS) entry which is preliminary data.</text>
</comment>
<dbReference type="PANTHER" id="PTHR44329:SF214">
    <property type="entry name" value="PROTEIN KINASE DOMAIN-CONTAINING PROTEIN"/>
    <property type="match status" value="1"/>
</dbReference>
<dbReference type="InterPro" id="IPR001245">
    <property type="entry name" value="Ser-Thr/Tyr_kinase_cat_dom"/>
</dbReference>
<evidence type="ECO:0000313" key="3">
    <source>
        <dbReference type="Proteomes" id="UP000075714"/>
    </source>
</evidence>
<dbReference type="GO" id="GO:0004674">
    <property type="term" value="F:protein serine/threonine kinase activity"/>
    <property type="evidence" value="ECO:0007669"/>
    <property type="project" value="TreeGrafter"/>
</dbReference>
<dbReference type="InterPro" id="IPR000719">
    <property type="entry name" value="Prot_kinase_dom"/>
</dbReference>
<dbReference type="Pfam" id="PF07714">
    <property type="entry name" value="PK_Tyr_Ser-Thr"/>
    <property type="match status" value="1"/>
</dbReference>
<sequence length="131" mass="13809">MTHLSGSPRRSSAYSPPELVRLGRAGPAGDVYAFGVVMWELALGLPLQAALAAPEGAAVQDWLAAQGAADPAEAEALPPGLLSWPRHVPKGYRALVSECLREAPRKRPKARDVVGALEQLLLKAAAEVLRA</sequence>
<keyword evidence="3" id="KW-1185">Reference proteome</keyword>
<gene>
    <name evidence="2" type="ORF">GPECTOR_27g647</name>
</gene>
<dbReference type="PROSITE" id="PS50011">
    <property type="entry name" value="PROTEIN_KINASE_DOM"/>
    <property type="match status" value="1"/>
</dbReference>
<dbReference type="OrthoDB" id="547797at2759"/>
<evidence type="ECO:0000313" key="2">
    <source>
        <dbReference type="EMBL" id="KXZ48477.1"/>
    </source>
</evidence>
<dbReference type="InterPro" id="IPR051681">
    <property type="entry name" value="Ser/Thr_Kinases-Pseudokinases"/>
</dbReference>
<proteinExistence type="predicted"/>
<dbReference type="Gene3D" id="1.10.510.10">
    <property type="entry name" value="Transferase(Phosphotransferase) domain 1"/>
    <property type="match status" value="1"/>
</dbReference>
<organism evidence="2 3">
    <name type="scientific">Gonium pectorale</name>
    <name type="common">Green alga</name>
    <dbReference type="NCBI Taxonomy" id="33097"/>
    <lineage>
        <taxon>Eukaryota</taxon>
        <taxon>Viridiplantae</taxon>
        <taxon>Chlorophyta</taxon>
        <taxon>core chlorophytes</taxon>
        <taxon>Chlorophyceae</taxon>
        <taxon>CS clade</taxon>
        <taxon>Chlamydomonadales</taxon>
        <taxon>Volvocaceae</taxon>
        <taxon>Gonium</taxon>
    </lineage>
</organism>
<dbReference type="EMBL" id="LSYV01000028">
    <property type="protein sequence ID" value="KXZ48477.1"/>
    <property type="molecule type" value="Genomic_DNA"/>
</dbReference>
<reference evidence="3" key="1">
    <citation type="journal article" date="2016" name="Nat. Commun.">
        <title>The Gonium pectorale genome demonstrates co-option of cell cycle regulation during the evolution of multicellularity.</title>
        <authorList>
            <person name="Hanschen E.R."/>
            <person name="Marriage T.N."/>
            <person name="Ferris P.J."/>
            <person name="Hamaji T."/>
            <person name="Toyoda A."/>
            <person name="Fujiyama A."/>
            <person name="Neme R."/>
            <person name="Noguchi H."/>
            <person name="Minakuchi Y."/>
            <person name="Suzuki M."/>
            <person name="Kawai-Toyooka H."/>
            <person name="Smith D.R."/>
            <person name="Sparks H."/>
            <person name="Anderson J."/>
            <person name="Bakaric R."/>
            <person name="Luria V."/>
            <person name="Karger A."/>
            <person name="Kirschner M.W."/>
            <person name="Durand P.M."/>
            <person name="Michod R.E."/>
            <person name="Nozaki H."/>
            <person name="Olson B.J."/>
        </authorList>
    </citation>
    <scope>NUCLEOTIDE SEQUENCE [LARGE SCALE GENOMIC DNA]</scope>
    <source>
        <strain evidence="3">NIES-2863</strain>
    </source>
</reference>
<name>A0A150GF48_GONPE</name>
<dbReference type="AlphaFoldDB" id="A0A150GF48"/>
<dbReference type="SUPFAM" id="SSF56112">
    <property type="entry name" value="Protein kinase-like (PK-like)"/>
    <property type="match status" value="1"/>
</dbReference>
<dbReference type="InterPro" id="IPR011009">
    <property type="entry name" value="Kinase-like_dom_sf"/>
</dbReference>
<dbReference type="GO" id="GO:0005524">
    <property type="term" value="F:ATP binding"/>
    <property type="evidence" value="ECO:0007669"/>
    <property type="project" value="InterPro"/>
</dbReference>
<dbReference type="PANTHER" id="PTHR44329">
    <property type="entry name" value="SERINE/THREONINE-PROTEIN KINASE TNNI3K-RELATED"/>
    <property type="match status" value="1"/>
</dbReference>